<name>A0A222VS94_9PSEU</name>
<gene>
    <name evidence="4" type="ORF">SAMN05421630_109223</name>
</gene>
<dbReference type="SUPFAM" id="SSF48008">
    <property type="entry name" value="GntR ligand-binding domain-like"/>
    <property type="match status" value="1"/>
</dbReference>
<dbReference type="InterPro" id="IPR036390">
    <property type="entry name" value="WH_DNA-bd_sf"/>
</dbReference>
<evidence type="ECO:0000313" key="4">
    <source>
        <dbReference type="EMBL" id="SDD52317.1"/>
    </source>
</evidence>
<dbReference type="GO" id="GO:0003700">
    <property type="term" value="F:DNA-binding transcription factor activity"/>
    <property type="evidence" value="ECO:0007669"/>
    <property type="project" value="InterPro"/>
</dbReference>
<dbReference type="OrthoDB" id="3186208at2"/>
<dbReference type="InterPro" id="IPR008920">
    <property type="entry name" value="TF_FadR/GntR_C"/>
</dbReference>
<dbReference type="InterPro" id="IPR036388">
    <property type="entry name" value="WH-like_DNA-bd_sf"/>
</dbReference>
<sequence length="247" mass="26498">MPEVLHTGERIGRRRSLTDEVIDSVHGMVRRRELREGELYSVYQVAEALGISRSPVRDGLLKLEAAGLVSFERNRGFRIVVPSGREIVEIFAVRIALEPSAAATVALRAESEVAAALRETMTALAAAAARADEPAFWAHDHALHETILTSAGNRQAATVVRGLREKTRLIGPGTTVEARSLAAIADEHRPIVAAITGGDPGGARRTMHEHLVATGRLLAAQTMGITAGDPAVDELWAEVTGERPESD</sequence>
<dbReference type="InterPro" id="IPR011711">
    <property type="entry name" value="GntR_C"/>
</dbReference>
<evidence type="ECO:0000313" key="5">
    <source>
        <dbReference type="Proteomes" id="UP000199494"/>
    </source>
</evidence>
<keyword evidence="2 4" id="KW-0238">DNA-binding</keyword>
<dbReference type="SMART" id="SM00345">
    <property type="entry name" value="HTH_GNTR"/>
    <property type="match status" value="1"/>
</dbReference>
<dbReference type="PANTHER" id="PTHR43537:SF24">
    <property type="entry name" value="GLUCONATE OPERON TRANSCRIPTIONAL REPRESSOR"/>
    <property type="match status" value="1"/>
</dbReference>
<dbReference type="Proteomes" id="UP000199494">
    <property type="component" value="Unassembled WGS sequence"/>
</dbReference>
<reference evidence="4 5" key="1">
    <citation type="submission" date="2016-10" db="EMBL/GenBank/DDBJ databases">
        <authorList>
            <person name="de Groot N.N."/>
        </authorList>
    </citation>
    <scope>NUCLEOTIDE SEQUENCE [LARGE SCALE GENOMIC DNA]</scope>
    <source>
        <strain evidence="4 5">CGMCC 4.5506</strain>
    </source>
</reference>
<dbReference type="InterPro" id="IPR000524">
    <property type="entry name" value="Tscrpt_reg_HTH_GntR"/>
</dbReference>
<dbReference type="KEGG" id="pmad:BAY61_19135"/>
<keyword evidence="3" id="KW-0804">Transcription</keyword>
<dbReference type="GO" id="GO:0003677">
    <property type="term" value="F:DNA binding"/>
    <property type="evidence" value="ECO:0007669"/>
    <property type="project" value="UniProtKB-KW"/>
</dbReference>
<organism evidence="4 5">
    <name type="scientific">Prauserella marina</name>
    <dbReference type="NCBI Taxonomy" id="530584"/>
    <lineage>
        <taxon>Bacteria</taxon>
        <taxon>Bacillati</taxon>
        <taxon>Actinomycetota</taxon>
        <taxon>Actinomycetes</taxon>
        <taxon>Pseudonocardiales</taxon>
        <taxon>Pseudonocardiaceae</taxon>
        <taxon>Prauserella</taxon>
    </lineage>
</organism>
<dbReference type="SUPFAM" id="SSF46785">
    <property type="entry name" value="Winged helix' DNA-binding domain"/>
    <property type="match status" value="1"/>
</dbReference>
<dbReference type="Pfam" id="PF07729">
    <property type="entry name" value="FCD"/>
    <property type="match status" value="1"/>
</dbReference>
<dbReference type="SMART" id="SM00895">
    <property type="entry name" value="FCD"/>
    <property type="match status" value="1"/>
</dbReference>
<dbReference type="PROSITE" id="PS50949">
    <property type="entry name" value="HTH_GNTR"/>
    <property type="match status" value="1"/>
</dbReference>
<keyword evidence="1" id="KW-0805">Transcription regulation</keyword>
<evidence type="ECO:0000256" key="1">
    <source>
        <dbReference type="ARBA" id="ARBA00023015"/>
    </source>
</evidence>
<keyword evidence="5" id="KW-1185">Reference proteome</keyword>
<dbReference type="PANTHER" id="PTHR43537">
    <property type="entry name" value="TRANSCRIPTIONAL REGULATOR, GNTR FAMILY"/>
    <property type="match status" value="1"/>
</dbReference>
<dbReference type="Pfam" id="PF00392">
    <property type="entry name" value="GntR"/>
    <property type="match status" value="1"/>
</dbReference>
<dbReference type="RefSeq" id="WP_091808321.1">
    <property type="nucleotide sequence ID" value="NZ_CP016353.1"/>
</dbReference>
<dbReference type="Gene3D" id="1.20.120.530">
    <property type="entry name" value="GntR ligand-binding domain-like"/>
    <property type="match status" value="1"/>
</dbReference>
<dbReference type="AlphaFoldDB" id="A0A222VS94"/>
<evidence type="ECO:0000256" key="2">
    <source>
        <dbReference type="ARBA" id="ARBA00023125"/>
    </source>
</evidence>
<dbReference type="Gene3D" id="1.10.10.10">
    <property type="entry name" value="Winged helix-like DNA-binding domain superfamily/Winged helix DNA-binding domain"/>
    <property type="match status" value="1"/>
</dbReference>
<protein>
    <submittedName>
        <fullName evidence="4">DNA-binding transcriptional regulator, GntR family</fullName>
    </submittedName>
</protein>
<accession>A0A222VS94</accession>
<dbReference type="STRING" id="530584.SAMN05421630_109223"/>
<dbReference type="EMBL" id="FMZE01000009">
    <property type="protein sequence ID" value="SDD52317.1"/>
    <property type="molecule type" value="Genomic_DNA"/>
</dbReference>
<evidence type="ECO:0000256" key="3">
    <source>
        <dbReference type="ARBA" id="ARBA00023163"/>
    </source>
</evidence>
<proteinExistence type="predicted"/>